<dbReference type="PROSITE" id="PS00237">
    <property type="entry name" value="G_PROTEIN_RECEP_F1_1"/>
    <property type="match status" value="1"/>
</dbReference>
<evidence type="ECO:0000256" key="3">
    <source>
        <dbReference type="ARBA" id="ARBA00022606"/>
    </source>
</evidence>
<evidence type="ECO:0000256" key="13">
    <source>
        <dbReference type="RuleBase" id="RU000688"/>
    </source>
</evidence>
<dbReference type="Pfam" id="PF13853">
    <property type="entry name" value="7tm_4"/>
    <property type="match status" value="1"/>
</dbReference>
<comment type="subcellular location">
    <subcellularLocation>
        <location evidence="1 14">Cell membrane</location>
        <topology evidence="1 14">Multi-pass membrane protein</topology>
    </subcellularLocation>
</comment>
<evidence type="ECO:0000256" key="1">
    <source>
        <dbReference type="ARBA" id="ARBA00004651"/>
    </source>
</evidence>
<evidence type="ECO:0000256" key="6">
    <source>
        <dbReference type="ARBA" id="ARBA00022989"/>
    </source>
</evidence>
<dbReference type="GeneTree" id="ENSGT00940000163767"/>
<protein>
    <recommendedName>
        <fullName evidence="14">Olfactory receptor</fullName>
    </recommendedName>
</protein>
<feature type="transmembrane region" description="Helical" evidence="14">
    <location>
        <begin position="94"/>
        <end position="123"/>
    </location>
</feature>
<dbReference type="FunFam" id="1.20.1070.10:FF:000024">
    <property type="entry name" value="Olfactory receptor"/>
    <property type="match status" value="1"/>
</dbReference>
<evidence type="ECO:0000256" key="11">
    <source>
        <dbReference type="ARBA" id="ARBA00023180"/>
    </source>
</evidence>
<dbReference type="InterPro" id="IPR000725">
    <property type="entry name" value="Olfact_rcpt"/>
</dbReference>
<keyword evidence="10 13" id="KW-0675">Receptor</keyword>
<keyword evidence="11" id="KW-0325">Glycoprotein</keyword>
<feature type="transmembrane region" description="Helical" evidence="14">
    <location>
        <begin position="247"/>
        <end position="268"/>
    </location>
</feature>
<dbReference type="GO" id="GO:0005886">
    <property type="term" value="C:plasma membrane"/>
    <property type="evidence" value="ECO:0007669"/>
    <property type="project" value="UniProtKB-SubCell"/>
</dbReference>
<evidence type="ECO:0000256" key="7">
    <source>
        <dbReference type="ARBA" id="ARBA00023040"/>
    </source>
</evidence>
<dbReference type="GO" id="GO:0004930">
    <property type="term" value="F:G protein-coupled receptor activity"/>
    <property type="evidence" value="ECO:0007669"/>
    <property type="project" value="UniProtKB-KW"/>
</dbReference>
<keyword evidence="17" id="KW-1185">Reference proteome</keyword>
<keyword evidence="4 13" id="KW-0812">Transmembrane</keyword>
<evidence type="ECO:0000256" key="8">
    <source>
        <dbReference type="ARBA" id="ARBA00023136"/>
    </source>
</evidence>
<dbReference type="SUPFAM" id="SSF81321">
    <property type="entry name" value="Family A G protein-coupled receptor-like"/>
    <property type="match status" value="1"/>
</dbReference>
<dbReference type="InterPro" id="IPR000276">
    <property type="entry name" value="GPCR_Rhodpsn"/>
</dbReference>
<reference evidence="16" key="1">
    <citation type="submission" date="2025-08" db="UniProtKB">
        <authorList>
            <consortium name="Ensembl"/>
        </authorList>
    </citation>
    <scope>IDENTIFICATION</scope>
</reference>
<dbReference type="GO" id="GO:0005549">
    <property type="term" value="F:odorant binding"/>
    <property type="evidence" value="ECO:0007669"/>
    <property type="project" value="TreeGrafter"/>
</dbReference>
<feature type="transmembrane region" description="Helical" evidence="14">
    <location>
        <begin position="144"/>
        <end position="169"/>
    </location>
</feature>
<evidence type="ECO:0000256" key="9">
    <source>
        <dbReference type="ARBA" id="ARBA00023157"/>
    </source>
</evidence>
<evidence type="ECO:0000256" key="5">
    <source>
        <dbReference type="ARBA" id="ARBA00022725"/>
    </source>
</evidence>
<sequence length="331" mass="37051">LSAGVGTVHVLDTIFTMDSFELSWEGLYITLTFSSLIYSVTLGCNLILLLIIATNSNLHQPMYLFLLNLSVNDLIGISAMVPRVMLNMLSQDKAITFLACVIQALCLHIYGGATLLILSVMAFDRYIAICHPLRYHSIMTKGSVMKLSVLAWLVDILLVGVLFVLTLQYPFCRTALSNYYCDNVSILKLTCAKETTVNNIYGLFITGLLHSIGLSSVFFTYIHILITCFRNRSVESNGKAMHTCATHLLVFLIYEFSGFVIVLCYRIPSMPPSLQKFMAMSFFVIPPCINPIIYGVKTKEIKRKLKLVFANKIFPSKVSGYFKRPTINTVA</sequence>
<reference evidence="16" key="2">
    <citation type="submission" date="2025-09" db="UniProtKB">
        <authorList>
            <consortium name="Ensembl"/>
        </authorList>
    </citation>
    <scope>IDENTIFICATION</scope>
</reference>
<feature type="transmembrane region" description="Helical" evidence="14">
    <location>
        <begin position="63"/>
        <end position="82"/>
    </location>
</feature>
<keyword evidence="2 14" id="KW-1003">Cell membrane</keyword>
<comment type="similarity">
    <text evidence="13">Belongs to the G-protein coupled receptor 1 family.</text>
</comment>
<keyword evidence="8 14" id="KW-0472">Membrane</keyword>
<dbReference type="PRINTS" id="PR00245">
    <property type="entry name" value="OLFACTORYR"/>
</dbReference>
<evidence type="ECO:0000256" key="14">
    <source>
        <dbReference type="RuleBase" id="RU363047"/>
    </source>
</evidence>
<dbReference type="Ensembl" id="ENSPKIT00000008650.1">
    <property type="protein sequence ID" value="ENSPKIP00000027877.1"/>
    <property type="gene ID" value="ENSPKIG00000009731.1"/>
</dbReference>
<keyword evidence="5 14" id="KW-0552">Olfaction</keyword>
<accession>A0A3B3SAV6</accession>
<keyword evidence="7 13" id="KW-0297">G-protein coupled receptor</keyword>
<dbReference type="AlphaFoldDB" id="A0A3B3SAV6"/>
<evidence type="ECO:0000313" key="17">
    <source>
        <dbReference type="Proteomes" id="UP000261540"/>
    </source>
</evidence>
<dbReference type="Proteomes" id="UP000261540">
    <property type="component" value="Unplaced"/>
</dbReference>
<evidence type="ECO:0000256" key="10">
    <source>
        <dbReference type="ARBA" id="ARBA00023170"/>
    </source>
</evidence>
<feature type="transmembrane region" description="Helical" evidence="14">
    <location>
        <begin position="27"/>
        <end position="51"/>
    </location>
</feature>
<dbReference type="PANTHER" id="PTHR26451">
    <property type="entry name" value="G_PROTEIN_RECEP_F1_2 DOMAIN-CONTAINING PROTEIN"/>
    <property type="match status" value="1"/>
</dbReference>
<keyword evidence="9" id="KW-1015">Disulfide bond</keyword>
<dbReference type="Gene3D" id="1.20.1070.10">
    <property type="entry name" value="Rhodopsin 7-helix transmembrane proteins"/>
    <property type="match status" value="1"/>
</dbReference>
<dbReference type="GO" id="GO:0004984">
    <property type="term" value="F:olfactory receptor activity"/>
    <property type="evidence" value="ECO:0007669"/>
    <property type="project" value="InterPro"/>
</dbReference>
<evidence type="ECO:0000259" key="15">
    <source>
        <dbReference type="PROSITE" id="PS50262"/>
    </source>
</evidence>
<dbReference type="PANTHER" id="PTHR26451:SF854">
    <property type="entry name" value="ODORANT RECEPTOR-RELATED"/>
    <property type="match status" value="1"/>
</dbReference>
<evidence type="ECO:0000256" key="2">
    <source>
        <dbReference type="ARBA" id="ARBA00022475"/>
    </source>
</evidence>
<dbReference type="PRINTS" id="PR00237">
    <property type="entry name" value="GPCRRHODOPSN"/>
</dbReference>
<organism evidence="16 17">
    <name type="scientific">Paramormyrops kingsleyae</name>
    <dbReference type="NCBI Taxonomy" id="1676925"/>
    <lineage>
        <taxon>Eukaryota</taxon>
        <taxon>Metazoa</taxon>
        <taxon>Chordata</taxon>
        <taxon>Craniata</taxon>
        <taxon>Vertebrata</taxon>
        <taxon>Euteleostomi</taxon>
        <taxon>Actinopterygii</taxon>
        <taxon>Neopterygii</taxon>
        <taxon>Teleostei</taxon>
        <taxon>Osteoglossocephala</taxon>
        <taxon>Osteoglossomorpha</taxon>
        <taxon>Osteoglossiformes</taxon>
        <taxon>Mormyridae</taxon>
        <taxon>Paramormyrops</taxon>
    </lineage>
</organism>
<evidence type="ECO:0000256" key="4">
    <source>
        <dbReference type="ARBA" id="ARBA00022692"/>
    </source>
</evidence>
<proteinExistence type="inferred from homology"/>
<feature type="transmembrane region" description="Helical" evidence="14">
    <location>
        <begin position="200"/>
        <end position="226"/>
    </location>
</feature>
<feature type="transmembrane region" description="Helical" evidence="14">
    <location>
        <begin position="274"/>
        <end position="296"/>
    </location>
</feature>
<evidence type="ECO:0000313" key="16">
    <source>
        <dbReference type="Ensembl" id="ENSPKIP00000027877.1"/>
    </source>
</evidence>
<evidence type="ECO:0000256" key="12">
    <source>
        <dbReference type="ARBA" id="ARBA00023224"/>
    </source>
</evidence>
<feature type="domain" description="G-protein coupled receptors family 1 profile" evidence="15">
    <location>
        <begin position="44"/>
        <end position="294"/>
    </location>
</feature>
<dbReference type="InterPro" id="IPR052921">
    <property type="entry name" value="GPCR1_Superfamily_Member"/>
</dbReference>
<keyword evidence="6 14" id="KW-1133">Transmembrane helix</keyword>
<keyword evidence="12 13" id="KW-0807">Transducer</keyword>
<dbReference type="PROSITE" id="PS50262">
    <property type="entry name" value="G_PROTEIN_RECEP_F1_2"/>
    <property type="match status" value="1"/>
</dbReference>
<dbReference type="InterPro" id="IPR017452">
    <property type="entry name" value="GPCR_Rhodpsn_7TM"/>
</dbReference>
<name>A0A3B3SAV6_9TELE</name>
<keyword evidence="3 14" id="KW-0716">Sensory transduction</keyword>
<dbReference type="SMART" id="SM01381">
    <property type="entry name" value="7TM_GPCR_Srsx"/>
    <property type="match status" value="1"/>
</dbReference>